<dbReference type="RefSeq" id="WP_331263135.1">
    <property type="nucleotide sequence ID" value="NZ_BAAAZA010000067.1"/>
</dbReference>
<accession>A0ABP7LTA5</accession>
<organism evidence="2 3">
    <name type="scientific">Streptomyces lannensis</name>
    <dbReference type="NCBI Taxonomy" id="766498"/>
    <lineage>
        <taxon>Bacteria</taxon>
        <taxon>Bacillati</taxon>
        <taxon>Actinomycetota</taxon>
        <taxon>Actinomycetes</taxon>
        <taxon>Kitasatosporales</taxon>
        <taxon>Streptomycetaceae</taxon>
        <taxon>Streptomyces</taxon>
    </lineage>
</organism>
<feature type="signal peptide" evidence="1">
    <location>
        <begin position="1"/>
        <end position="19"/>
    </location>
</feature>
<dbReference type="Proteomes" id="UP001501563">
    <property type="component" value="Unassembled WGS sequence"/>
</dbReference>
<keyword evidence="1" id="KW-0732">Signal</keyword>
<reference evidence="3" key="1">
    <citation type="journal article" date="2019" name="Int. J. Syst. Evol. Microbiol.">
        <title>The Global Catalogue of Microorganisms (GCM) 10K type strain sequencing project: providing services to taxonomists for standard genome sequencing and annotation.</title>
        <authorList>
            <consortium name="The Broad Institute Genomics Platform"/>
            <consortium name="The Broad Institute Genome Sequencing Center for Infectious Disease"/>
            <person name="Wu L."/>
            <person name="Ma J."/>
        </authorList>
    </citation>
    <scope>NUCLEOTIDE SEQUENCE [LARGE SCALE GENOMIC DNA]</scope>
    <source>
        <strain evidence="3">JCM 16578</strain>
    </source>
</reference>
<evidence type="ECO:0000313" key="3">
    <source>
        <dbReference type="Proteomes" id="UP001501563"/>
    </source>
</evidence>
<dbReference type="EMBL" id="BAAAZA010000067">
    <property type="protein sequence ID" value="GAA3906907.1"/>
    <property type="molecule type" value="Genomic_DNA"/>
</dbReference>
<evidence type="ECO:0000313" key="2">
    <source>
        <dbReference type="EMBL" id="GAA3906907.1"/>
    </source>
</evidence>
<protein>
    <recommendedName>
        <fullName evidence="4">Secreted protein</fullName>
    </recommendedName>
</protein>
<evidence type="ECO:0000256" key="1">
    <source>
        <dbReference type="SAM" id="SignalP"/>
    </source>
</evidence>
<evidence type="ECO:0008006" key="4">
    <source>
        <dbReference type="Google" id="ProtNLM"/>
    </source>
</evidence>
<sequence length="120" mass="13832">MKTIARAVAVALMTAGAVAVPLTAEASATPLPGSVSAAPVTSALHRGDSARIHHPSHYRNNGDLRRYHGVDLRRYRGYDRDYWRWDRYRNRCDRHSGWDLGRYRHGRYSLYSYGWDCCRH</sequence>
<keyword evidence="3" id="KW-1185">Reference proteome</keyword>
<name>A0ABP7LTA5_9ACTN</name>
<comment type="caution">
    <text evidence="2">The sequence shown here is derived from an EMBL/GenBank/DDBJ whole genome shotgun (WGS) entry which is preliminary data.</text>
</comment>
<gene>
    <name evidence="2" type="ORF">GCM10022207_90420</name>
</gene>
<feature type="chain" id="PRO_5045946308" description="Secreted protein" evidence="1">
    <location>
        <begin position="20"/>
        <end position="120"/>
    </location>
</feature>
<proteinExistence type="predicted"/>